<dbReference type="SMART" id="SM00731">
    <property type="entry name" value="SprT"/>
    <property type="match status" value="1"/>
</dbReference>
<feature type="region of interest" description="Disordered" evidence="1">
    <location>
        <begin position="22"/>
        <end position="56"/>
    </location>
</feature>
<feature type="compositionally biased region" description="Low complexity" evidence="1">
    <location>
        <begin position="147"/>
        <end position="161"/>
    </location>
</feature>
<evidence type="ECO:0000313" key="3">
    <source>
        <dbReference type="EMBL" id="KAF2864180.1"/>
    </source>
</evidence>
<dbReference type="GO" id="GO:0005634">
    <property type="term" value="C:nucleus"/>
    <property type="evidence" value="ECO:0007669"/>
    <property type="project" value="TreeGrafter"/>
</dbReference>
<evidence type="ECO:0000256" key="1">
    <source>
        <dbReference type="SAM" id="MobiDB-lite"/>
    </source>
</evidence>
<feature type="region of interest" description="Disordered" evidence="1">
    <location>
        <begin position="221"/>
        <end position="307"/>
    </location>
</feature>
<reference evidence="3" key="1">
    <citation type="journal article" date="2020" name="Stud. Mycol.">
        <title>101 Dothideomycetes genomes: a test case for predicting lifestyles and emergence of pathogens.</title>
        <authorList>
            <person name="Haridas S."/>
            <person name="Albert R."/>
            <person name="Binder M."/>
            <person name="Bloem J."/>
            <person name="Labutti K."/>
            <person name="Salamov A."/>
            <person name="Andreopoulos B."/>
            <person name="Baker S."/>
            <person name="Barry K."/>
            <person name="Bills G."/>
            <person name="Bluhm B."/>
            <person name="Cannon C."/>
            <person name="Castanera R."/>
            <person name="Culley D."/>
            <person name="Daum C."/>
            <person name="Ezra D."/>
            <person name="Gonzalez J."/>
            <person name="Henrissat B."/>
            <person name="Kuo A."/>
            <person name="Liang C."/>
            <person name="Lipzen A."/>
            <person name="Lutzoni F."/>
            <person name="Magnuson J."/>
            <person name="Mondo S."/>
            <person name="Nolan M."/>
            <person name="Ohm R."/>
            <person name="Pangilinan J."/>
            <person name="Park H.-J."/>
            <person name="Ramirez L."/>
            <person name="Alfaro M."/>
            <person name="Sun H."/>
            <person name="Tritt A."/>
            <person name="Yoshinaga Y."/>
            <person name="Zwiers L.-H."/>
            <person name="Turgeon B."/>
            <person name="Goodwin S."/>
            <person name="Spatafora J."/>
            <person name="Crous P."/>
            <person name="Grigoriev I."/>
        </authorList>
    </citation>
    <scope>NUCLEOTIDE SEQUENCE</scope>
    <source>
        <strain evidence="3">CBS 480.64</strain>
    </source>
</reference>
<evidence type="ECO:0000259" key="2">
    <source>
        <dbReference type="SMART" id="SM00731"/>
    </source>
</evidence>
<dbReference type="OrthoDB" id="20772at2759"/>
<name>A0A6A7C9R5_9PEZI</name>
<feature type="domain" description="SprT-like" evidence="2">
    <location>
        <begin position="318"/>
        <end position="488"/>
    </location>
</feature>
<feature type="region of interest" description="Disordered" evidence="1">
    <location>
        <begin position="146"/>
        <end position="179"/>
    </location>
</feature>
<dbReference type="PANTHER" id="PTHR23099">
    <property type="entry name" value="TRANSCRIPTIONAL REGULATOR"/>
    <property type="match status" value="1"/>
</dbReference>
<dbReference type="EMBL" id="MU005958">
    <property type="protein sequence ID" value="KAF2864180.1"/>
    <property type="molecule type" value="Genomic_DNA"/>
</dbReference>
<evidence type="ECO:0000313" key="4">
    <source>
        <dbReference type="Proteomes" id="UP000799421"/>
    </source>
</evidence>
<dbReference type="PANTHER" id="PTHR23099:SF0">
    <property type="entry name" value="GERM CELL NUCLEAR ACIDIC PROTEIN"/>
    <property type="match status" value="1"/>
</dbReference>
<gene>
    <name evidence="3" type="ORF">K470DRAFT_254504</name>
</gene>
<protein>
    <recommendedName>
        <fullName evidence="2">SprT-like domain-containing protein</fullName>
    </recommendedName>
</protein>
<dbReference type="InterPro" id="IPR006640">
    <property type="entry name" value="SprT-like_domain"/>
</dbReference>
<dbReference type="GO" id="GO:0006950">
    <property type="term" value="P:response to stress"/>
    <property type="evidence" value="ECO:0007669"/>
    <property type="project" value="UniProtKB-ARBA"/>
</dbReference>
<sequence>MARLRVKSHCKDGEEYAIESTDLHENNEECNSYKKSTIRRTSPRKPATNVYSYDQLEHSLQKSPRKLASAIKRSKQIRLIPLNALETAQPLQLISDEERKKERKLPLEERFQSQTSLQNNKEPGSLAQTLRTHNLETSAEIKESLFDDSLSSSDESLPSPSRFMKATTREPNPCHGDQAKIDESCEKYVMARLEEFRIESDNEDNNPAILRFSPPRLYSPEKHISSRIPSANSPCVGKLKSPSKRANRSADQPSSPLPDTPQELSRPRIKSMPEASPANQKTARHKGQPPLTQPRSPTKPTKKAWEARKRQLAETFLEELDTVVAKGQIQALSASTGGVRLVWSKTLNSTAGRAHWKRETTRTLRADGVKEIVHKHHASIDIAEKIIDSEVRLLNVIAHEFCHLCNYMISGIKDQPHGAQFKEWGRKCSTAFANRGIVVTTKHSYEIDYKYVWQCSNDACAVQFKRHSKSIDPTRQMCGSCKSKLRQIKPVPRACQGGVGYATYVKEHFAEIKAALPAGTAQKDVMKEVARRYRADKAGAGAKDEEVISDMGKGMDGIVKVMEVIDLEDHDGPPLS</sequence>
<keyword evidence="4" id="KW-1185">Reference proteome</keyword>
<accession>A0A6A7C9R5</accession>
<proteinExistence type="predicted"/>
<dbReference type="AlphaFoldDB" id="A0A6A7C9R5"/>
<dbReference type="Pfam" id="PF10263">
    <property type="entry name" value="SprT-like"/>
    <property type="match status" value="1"/>
</dbReference>
<organism evidence="3 4">
    <name type="scientific">Piedraia hortae CBS 480.64</name>
    <dbReference type="NCBI Taxonomy" id="1314780"/>
    <lineage>
        <taxon>Eukaryota</taxon>
        <taxon>Fungi</taxon>
        <taxon>Dikarya</taxon>
        <taxon>Ascomycota</taxon>
        <taxon>Pezizomycotina</taxon>
        <taxon>Dothideomycetes</taxon>
        <taxon>Dothideomycetidae</taxon>
        <taxon>Capnodiales</taxon>
        <taxon>Piedraiaceae</taxon>
        <taxon>Piedraia</taxon>
    </lineage>
</organism>
<dbReference type="Proteomes" id="UP000799421">
    <property type="component" value="Unassembled WGS sequence"/>
</dbReference>